<reference evidence="2" key="1">
    <citation type="submission" date="2016-02" db="EMBL/GenBank/DDBJ databases">
        <authorList>
            <person name="Sanders J.G."/>
            <person name="Lin J.Y."/>
            <person name="Wertz J.T."/>
            <person name="Russell J.A."/>
            <person name="Moreau C.S."/>
            <person name="Powell S."/>
        </authorList>
    </citation>
    <scope>NUCLEOTIDE SEQUENCE [LARGE SCALE GENOMIC DNA]</scope>
    <source>
        <strain evidence="2">CAG34</strain>
    </source>
</reference>
<dbReference type="RefSeq" id="WP_068629883.1">
    <property type="nucleotide sequence ID" value="NZ_LSZQ01000041.1"/>
</dbReference>
<accession>A0A139SN00</accession>
<keyword evidence="2" id="KW-1185">Reference proteome</keyword>
<evidence type="ECO:0000313" key="2">
    <source>
        <dbReference type="Proteomes" id="UP000070058"/>
    </source>
</evidence>
<evidence type="ECO:0008006" key="3">
    <source>
        <dbReference type="Google" id="ProtNLM"/>
    </source>
</evidence>
<dbReference type="AlphaFoldDB" id="A0A139SN00"/>
<dbReference type="EMBL" id="LSZQ01000041">
    <property type="protein sequence ID" value="KXU35899.1"/>
    <property type="molecule type" value="Genomic_DNA"/>
</dbReference>
<dbReference type="Proteomes" id="UP000070058">
    <property type="component" value="Unassembled WGS sequence"/>
</dbReference>
<dbReference type="InterPro" id="IPR018561">
    <property type="entry name" value="AosR"/>
</dbReference>
<organism evidence="1 2">
    <name type="scientific">Cephaloticoccus primus</name>
    <dbReference type="NCBI Taxonomy" id="1548207"/>
    <lineage>
        <taxon>Bacteria</taxon>
        <taxon>Pseudomonadati</taxon>
        <taxon>Verrucomicrobiota</taxon>
        <taxon>Opitutia</taxon>
        <taxon>Opitutales</taxon>
        <taxon>Opitutaceae</taxon>
        <taxon>Cephaloticoccus</taxon>
    </lineage>
</organism>
<comment type="caution">
    <text evidence="1">The sequence shown here is derived from an EMBL/GenBank/DDBJ whole genome shotgun (WGS) entry which is preliminary data.</text>
</comment>
<proteinExistence type="predicted"/>
<gene>
    <name evidence="1" type="ORF">AXK11_05035</name>
</gene>
<protein>
    <recommendedName>
        <fullName evidence="3">DUF2017 domain-containing protein</fullName>
    </recommendedName>
</protein>
<name>A0A139SN00_9BACT</name>
<evidence type="ECO:0000313" key="1">
    <source>
        <dbReference type="EMBL" id="KXU35899.1"/>
    </source>
</evidence>
<dbReference type="STRING" id="1548207.AXK11_05035"/>
<dbReference type="Pfam" id="PF09438">
    <property type="entry name" value="DUF2017"/>
    <property type="match status" value="1"/>
</dbReference>
<dbReference type="OrthoDB" id="196428at2"/>
<sequence length="152" mass="16921">MKQIEVRLSVEVVAPLLDVVRETAQQLRAEPSPAVHLPSLPDDLRDFWRADVVKSQTSDLDTLLGLFGETFISEGVVYLDSRNAQPVLRATAAVRLQLHRNQLSGLSEEELEAGEISIDALTAPLRRAFVCYLFLATLQELILHHLNPVENA</sequence>